<evidence type="ECO:0000313" key="1">
    <source>
        <dbReference type="EMBL" id="EKO36566.1"/>
    </source>
</evidence>
<dbReference type="AlphaFoldDB" id="K6GHS3"/>
<dbReference type="EMBL" id="AMWX01000006">
    <property type="protein sequence ID" value="EKO36566.1"/>
    <property type="molecule type" value="Genomic_DNA"/>
</dbReference>
<dbReference type="Proteomes" id="UP000010310">
    <property type="component" value="Unassembled WGS sequence"/>
</dbReference>
<comment type="caution">
    <text evidence="1">The sequence shown here is derived from an EMBL/GenBank/DDBJ whole genome shotgun (WGS) entry which is preliminary data.</text>
</comment>
<sequence>MYDVTSYPLVNLTLQTFLKAELGFFGVVVYTLVHTPLRCGDFSNAGTSVFLTLGLRGFLIN</sequence>
<evidence type="ECO:0000313" key="2">
    <source>
        <dbReference type="Proteomes" id="UP000010310"/>
    </source>
</evidence>
<dbReference type="STRING" id="1208365.B273_1150"/>
<gene>
    <name evidence="1" type="ORF">B273_1150</name>
</gene>
<organism evidence="1 2">
    <name type="scientific">SAR86 cluster bacterium SAR86E</name>
    <dbReference type="NCBI Taxonomy" id="1208365"/>
    <lineage>
        <taxon>Bacteria</taxon>
        <taxon>Pseudomonadati</taxon>
        <taxon>Pseudomonadota</taxon>
        <taxon>Gammaproteobacteria</taxon>
        <taxon>SAR86 cluster</taxon>
    </lineage>
</organism>
<protein>
    <submittedName>
        <fullName evidence="1">Uncharacterized protein</fullName>
    </submittedName>
</protein>
<keyword evidence="2" id="KW-1185">Reference proteome</keyword>
<proteinExistence type="predicted"/>
<name>K6GHS3_9GAMM</name>
<reference evidence="1 2" key="1">
    <citation type="submission" date="2012-09" db="EMBL/GenBank/DDBJ databases">
        <authorList>
            <person name="Dupont C.L."/>
            <person name="Rusch D.B."/>
            <person name="Lombardo M.-J."/>
            <person name="Novotny M."/>
            <person name="Yee-Greenbaum J."/>
            <person name="Laskin R."/>
        </authorList>
    </citation>
    <scope>NUCLEOTIDE SEQUENCE [LARGE SCALE GENOMIC DNA]</scope>
    <source>
        <strain evidence="1">SAR86E</strain>
    </source>
</reference>
<accession>K6GHS3</accession>